<proteinExistence type="predicted"/>
<dbReference type="GO" id="GO:0003677">
    <property type="term" value="F:DNA binding"/>
    <property type="evidence" value="ECO:0007669"/>
    <property type="project" value="UniProtKB-UniRule"/>
</dbReference>
<evidence type="ECO:0000256" key="2">
    <source>
        <dbReference type="PROSITE-ProRule" id="PRU01091"/>
    </source>
</evidence>
<dbReference type="PROSITE" id="PS51755">
    <property type="entry name" value="OMPR_PHOB"/>
    <property type="match status" value="1"/>
</dbReference>
<dbReference type="CDD" id="cd00383">
    <property type="entry name" value="trans_reg_C"/>
    <property type="match status" value="1"/>
</dbReference>
<feature type="DNA-binding region" description="OmpR/PhoB-type" evidence="2">
    <location>
        <begin position="151"/>
        <end position="249"/>
    </location>
</feature>
<keyword evidence="1 2" id="KW-0238">DNA-binding</keyword>
<evidence type="ECO:0000256" key="1">
    <source>
        <dbReference type="ARBA" id="ARBA00023125"/>
    </source>
</evidence>
<dbReference type="InterPro" id="IPR016032">
    <property type="entry name" value="Sig_transdc_resp-reg_C-effctor"/>
</dbReference>
<dbReference type="AlphaFoldDB" id="A0A554SH86"/>
<dbReference type="InterPro" id="IPR001867">
    <property type="entry name" value="OmpR/PhoB-type_DNA-bd"/>
</dbReference>
<keyword evidence="6" id="KW-1185">Reference proteome</keyword>
<dbReference type="RefSeq" id="WP_143911893.1">
    <property type="nucleotide sequence ID" value="NZ_VLNT01000002.1"/>
</dbReference>
<dbReference type="EMBL" id="VLNT01000002">
    <property type="protein sequence ID" value="TSD65701.1"/>
    <property type="molecule type" value="Genomic_DNA"/>
</dbReference>
<organism evidence="5 6">
    <name type="scientific">Aeromicrobium piscarium</name>
    <dbReference type="NCBI Taxonomy" id="2590901"/>
    <lineage>
        <taxon>Bacteria</taxon>
        <taxon>Bacillati</taxon>
        <taxon>Actinomycetota</taxon>
        <taxon>Actinomycetes</taxon>
        <taxon>Propionibacteriales</taxon>
        <taxon>Nocardioidaceae</taxon>
        <taxon>Aeromicrobium</taxon>
    </lineage>
</organism>
<dbReference type="GO" id="GO:0006355">
    <property type="term" value="P:regulation of DNA-templated transcription"/>
    <property type="evidence" value="ECO:0007669"/>
    <property type="project" value="InterPro"/>
</dbReference>
<dbReference type="GO" id="GO:0000160">
    <property type="term" value="P:phosphorelay signal transduction system"/>
    <property type="evidence" value="ECO:0007669"/>
    <property type="project" value="InterPro"/>
</dbReference>
<dbReference type="OrthoDB" id="8927943at2"/>
<accession>A0A554SH86</accession>
<reference evidence="5 6" key="1">
    <citation type="submission" date="2019-07" db="EMBL/GenBank/DDBJ databases">
        <authorList>
            <person name="Zhao L.H."/>
        </authorList>
    </citation>
    <scope>NUCLEOTIDE SEQUENCE [LARGE SCALE GENOMIC DNA]</scope>
    <source>
        <strain evidence="5 6">Co35</strain>
    </source>
</reference>
<comment type="caution">
    <text evidence="5">The sequence shown here is derived from an EMBL/GenBank/DDBJ whole genome shotgun (WGS) entry which is preliminary data.</text>
</comment>
<dbReference type="InterPro" id="IPR036388">
    <property type="entry name" value="WH-like_DNA-bd_sf"/>
</dbReference>
<name>A0A554SH86_9ACTN</name>
<protein>
    <submittedName>
        <fullName evidence="5">Winged helix-turn-helix transcriptional regulator</fullName>
    </submittedName>
</protein>
<evidence type="ECO:0000313" key="6">
    <source>
        <dbReference type="Proteomes" id="UP000316988"/>
    </source>
</evidence>
<gene>
    <name evidence="5" type="ORF">FNM00_04595</name>
</gene>
<dbReference type="SUPFAM" id="SSF46894">
    <property type="entry name" value="C-terminal effector domain of the bipartite response regulators"/>
    <property type="match status" value="1"/>
</dbReference>
<feature type="domain" description="OmpR/PhoB-type" evidence="4">
    <location>
        <begin position="151"/>
        <end position="249"/>
    </location>
</feature>
<feature type="region of interest" description="Disordered" evidence="3">
    <location>
        <begin position="264"/>
        <end position="287"/>
    </location>
</feature>
<evidence type="ECO:0000256" key="3">
    <source>
        <dbReference type="SAM" id="MobiDB-lite"/>
    </source>
</evidence>
<evidence type="ECO:0000259" key="4">
    <source>
        <dbReference type="PROSITE" id="PS51755"/>
    </source>
</evidence>
<evidence type="ECO:0000313" key="5">
    <source>
        <dbReference type="EMBL" id="TSD65701.1"/>
    </source>
</evidence>
<sequence>MSGELHELSPTERISVRSDVRTWRARSDASEVLILVEPDIAEADRIGRELTQRGVRFLNFVSPWRALAHLGSESSAVVVVSSGLGQGPLEVIVEAVRAETSLPVLIAYRPDETDVIGPAVAAGGRPLIIHPYEASDMIRIVCEVLPAPAPPACVEFGRLSLVPEWQDAQLDEKGIDLSPLEFHVLSELVRRAGRAASKEALIAAAWSGTSPDPNALLAAAIKRIRHKFMARGVCEAIETVRGVGYRLSAAALGGAPQMGVSHGVATPISPMSRSTRAEMSSTIRRTS</sequence>
<dbReference type="SMART" id="SM00862">
    <property type="entry name" value="Trans_reg_C"/>
    <property type="match status" value="1"/>
</dbReference>
<dbReference type="Pfam" id="PF00486">
    <property type="entry name" value="Trans_reg_C"/>
    <property type="match status" value="1"/>
</dbReference>
<feature type="compositionally biased region" description="Polar residues" evidence="3">
    <location>
        <begin position="269"/>
        <end position="287"/>
    </location>
</feature>
<dbReference type="Proteomes" id="UP000316988">
    <property type="component" value="Unassembled WGS sequence"/>
</dbReference>
<dbReference type="Gene3D" id="1.10.10.10">
    <property type="entry name" value="Winged helix-like DNA-binding domain superfamily/Winged helix DNA-binding domain"/>
    <property type="match status" value="1"/>
</dbReference>